<dbReference type="Proteomes" id="UP001289374">
    <property type="component" value="Unassembled WGS sequence"/>
</dbReference>
<sequence length="506" mass="55827">MPLRTDVSTATLVRPSMARVCIEINLLEPLQTEIGLGFGTKVFIQPVIYERLLKYCGTYAQRAQRELNTHRKGKRVVSEDADGRPGASSSGAKGIEDGGVEVELHDTVLPTGMPKPIGDAVDGGMEKDIPVSQSTPDDCQGVEDVATCSLEPVVPEETLPQVGSPGVYAGQAGLCAVPPALDSHVEQLECSYTEDLKSGQEPTPFGFPSYHGAYGTPRWAIYSEAAGFSGCVIELWESDLVLLGIGCEVSAMYAKCDTIERSALWDDLRAVSVGVFPWIVGECTVEQKVSSFCFQHMWTMHSEFLGVVRRNWQYPTVGSGMLRLQQKLTRLKYCQKEWNKTVFGNVFDRVAAAERQLKEADEAYDQDHCDCTLVERNRCFAESGDSGYHFWDPITIKNSAASFFQRLLTAELPDRRAYLEDGLTDEDRRFLCVMPTLEEVREAVFSIYPNSVAGPDGFGATFFLTCWEIIYEDVFGAVTEFFHGVEMPKGFTATTISLLPKTAGPA</sequence>
<keyword evidence="3" id="KW-1185">Reference proteome</keyword>
<evidence type="ECO:0000313" key="2">
    <source>
        <dbReference type="EMBL" id="KAK4409551.1"/>
    </source>
</evidence>
<dbReference type="EMBL" id="JACGWL010000001">
    <property type="protein sequence ID" value="KAK4409551.1"/>
    <property type="molecule type" value="Genomic_DNA"/>
</dbReference>
<gene>
    <name evidence="2" type="ORF">Sango_0028100</name>
</gene>
<dbReference type="AlphaFoldDB" id="A0AAE2C5B1"/>
<proteinExistence type="predicted"/>
<name>A0AAE2C5B1_9LAMI</name>
<reference evidence="2" key="1">
    <citation type="submission" date="2020-06" db="EMBL/GenBank/DDBJ databases">
        <authorList>
            <person name="Li T."/>
            <person name="Hu X."/>
            <person name="Zhang T."/>
            <person name="Song X."/>
            <person name="Zhang H."/>
            <person name="Dai N."/>
            <person name="Sheng W."/>
            <person name="Hou X."/>
            <person name="Wei L."/>
        </authorList>
    </citation>
    <scope>NUCLEOTIDE SEQUENCE</scope>
    <source>
        <strain evidence="2">K16</strain>
        <tissue evidence="2">Leaf</tissue>
    </source>
</reference>
<accession>A0AAE2C5B1</accession>
<evidence type="ECO:0000313" key="3">
    <source>
        <dbReference type="Proteomes" id="UP001289374"/>
    </source>
</evidence>
<comment type="caution">
    <text evidence="2">The sequence shown here is derived from an EMBL/GenBank/DDBJ whole genome shotgun (WGS) entry which is preliminary data.</text>
</comment>
<reference evidence="2" key="2">
    <citation type="journal article" date="2024" name="Plant">
        <title>Genomic evolution and insights into agronomic trait innovations of Sesamum species.</title>
        <authorList>
            <person name="Miao H."/>
            <person name="Wang L."/>
            <person name="Qu L."/>
            <person name="Liu H."/>
            <person name="Sun Y."/>
            <person name="Le M."/>
            <person name="Wang Q."/>
            <person name="Wei S."/>
            <person name="Zheng Y."/>
            <person name="Lin W."/>
            <person name="Duan Y."/>
            <person name="Cao H."/>
            <person name="Xiong S."/>
            <person name="Wang X."/>
            <person name="Wei L."/>
            <person name="Li C."/>
            <person name="Ma Q."/>
            <person name="Ju M."/>
            <person name="Zhao R."/>
            <person name="Li G."/>
            <person name="Mu C."/>
            <person name="Tian Q."/>
            <person name="Mei H."/>
            <person name="Zhang T."/>
            <person name="Gao T."/>
            <person name="Zhang H."/>
        </authorList>
    </citation>
    <scope>NUCLEOTIDE SEQUENCE</scope>
    <source>
        <strain evidence="2">K16</strain>
    </source>
</reference>
<feature type="region of interest" description="Disordered" evidence="1">
    <location>
        <begin position="68"/>
        <end position="99"/>
    </location>
</feature>
<organism evidence="2 3">
    <name type="scientific">Sesamum angolense</name>
    <dbReference type="NCBI Taxonomy" id="2727404"/>
    <lineage>
        <taxon>Eukaryota</taxon>
        <taxon>Viridiplantae</taxon>
        <taxon>Streptophyta</taxon>
        <taxon>Embryophyta</taxon>
        <taxon>Tracheophyta</taxon>
        <taxon>Spermatophyta</taxon>
        <taxon>Magnoliopsida</taxon>
        <taxon>eudicotyledons</taxon>
        <taxon>Gunneridae</taxon>
        <taxon>Pentapetalae</taxon>
        <taxon>asterids</taxon>
        <taxon>lamiids</taxon>
        <taxon>Lamiales</taxon>
        <taxon>Pedaliaceae</taxon>
        <taxon>Sesamum</taxon>
    </lineage>
</organism>
<protein>
    <submittedName>
        <fullName evidence="2">Uncharacterized protein</fullName>
    </submittedName>
</protein>
<evidence type="ECO:0000256" key="1">
    <source>
        <dbReference type="SAM" id="MobiDB-lite"/>
    </source>
</evidence>